<dbReference type="PANTHER" id="PTHR45857:SF3">
    <property type="entry name" value="FORMIN-LIKE PROTEIN 3"/>
    <property type="match status" value="1"/>
</dbReference>
<dbReference type="GO" id="GO:0030866">
    <property type="term" value="P:cortical actin cytoskeleton organization"/>
    <property type="evidence" value="ECO:0007669"/>
    <property type="project" value="TreeGrafter"/>
</dbReference>
<proteinExistence type="inferred from homology"/>
<dbReference type="GO" id="GO:0016477">
    <property type="term" value="P:cell migration"/>
    <property type="evidence" value="ECO:0007669"/>
    <property type="project" value="TreeGrafter"/>
</dbReference>
<dbReference type="GO" id="GO:0051015">
    <property type="term" value="F:actin filament binding"/>
    <property type="evidence" value="ECO:0007669"/>
    <property type="project" value="TreeGrafter"/>
</dbReference>
<keyword evidence="4" id="KW-1185">Reference proteome</keyword>
<accession>A0A401Q6B2</accession>
<dbReference type="InterPro" id="IPR015425">
    <property type="entry name" value="FH2_Formin"/>
</dbReference>
<dbReference type="SUPFAM" id="SSF101447">
    <property type="entry name" value="Formin homology 2 domain (FH2 domain)"/>
    <property type="match status" value="1"/>
</dbReference>
<comment type="caution">
    <text evidence="3">The sequence shown here is derived from an EMBL/GenBank/DDBJ whole genome shotgun (WGS) entry which is preliminary data.</text>
</comment>
<feature type="domain" description="FH2" evidence="2">
    <location>
        <begin position="1"/>
        <end position="132"/>
    </location>
</feature>
<dbReference type="OMA" id="RESSMHE"/>
<dbReference type="OrthoDB" id="1104827at2759"/>
<dbReference type="GO" id="GO:0005829">
    <property type="term" value="C:cytosol"/>
    <property type="evidence" value="ECO:0007669"/>
    <property type="project" value="TreeGrafter"/>
</dbReference>
<gene>
    <name evidence="3" type="ORF">scyTo_0022946</name>
</gene>
<dbReference type="InterPro" id="IPR043592">
    <property type="entry name" value="FMNL_animal"/>
</dbReference>
<evidence type="ECO:0000313" key="4">
    <source>
        <dbReference type="Proteomes" id="UP000288216"/>
    </source>
</evidence>
<evidence type="ECO:0000313" key="3">
    <source>
        <dbReference type="EMBL" id="GCB80877.1"/>
    </source>
</evidence>
<evidence type="ECO:0000256" key="1">
    <source>
        <dbReference type="ARBA" id="ARBA00023449"/>
    </source>
</evidence>
<dbReference type="Pfam" id="PF02181">
    <property type="entry name" value="FH2"/>
    <property type="match status" value="1"/>
</dbReference>
<feature type="non-terminal residue" evidence="3">
    <location>
        <position position="132"/>
    </location>
</feature>
<protein>
    <recommendedName>
        <fullName evidence="2">FH2 domain-containing protein</fullName>
    </recommendedName>
</protein>
<feature type="non-terminal residue" evidence="3">
    <location>
        <position position="1"/>
    </location>
</feature>
<dbReference type="Gene3D" id="1.20.58.2220">
    <property type="entry name" value="Formin, FH2 domain"/>
    <property type="match status" value="1"/>
</dbReference>
<dbReference type="InterPro" id="IPR042201">
    <property type="entry name" value="FH2_Formin_sf"/>
</dbReference>
<dbReference type="GO" id="GO:0008360">
    <property type="term" value="P:regulation of cell shape"/>
    <property type="evidence" value="ECO:0007669"/>
    <property type="project" value="TreeGrafter"/>
</dbReference>
<evidence type="ECO:0000259" key="2">
    <source>
        <dbReference type="PROSITE" id="PS51444"/>
    </source>
</evidence>
<dbReference type="PANTHER" id="PTHR45857">
    <property type="entry name" value="FORMIN-LIKE PROTEIN"/>
    <property type="match status" value="1"/>
</dbReference>
<name>A0A401Q6B2_SCYTO</name>
<dbReference type="AlphaFoldDB" id="A0A401Q6B2"/>
<reference evidence="3 4" key="1">
    <citation type="journal article" date="2018" name="Nat. Ecol. Evol.">
        <title>Shark genomes provide insights into elasmobranch evolution and the origin of vertebrates.</title>
        <authorList>
            <person name="Hara Y"/>
            <person name="Yamaguchi K"/>
            <person name="Onimaru K"/>
            <person name="Kadota M"/>
            <person name="Koyanagi M"/>
            <person name="Keeley SD"/>
            <person name="Tatsumi K"/>
            <person name="Tanaka K"/>
            <person name="Motone F"/>
            <person name="Kageyama Y"/>
            <person name="Nozu R"/>
            <person name="Adachi N"/>
            <person name="Nishimura O"/>
            <person name="Nakagawa R"/>
            <person name="Tanegashima C"/>
            <person name="Kiyatake I"/>
            <person name="Matsumoto R"/>
            <person name="Murakumo K"/>
            <person name="Nishida K"/>
            <person name="Terakita A"/>
            <person name="Kuratani S"/>
            <person name="Sato K"/>
            <person name="Hyodo S Kuraku.S."/>
        </authorList>
    </citation>
    <scope>NUCLEOTIDE SEQUENCE [LARGE SCALE GENOMIC DNA]</scope>
</reference>
<dbReference type="STRING" id="75743.A0A401Q6B2"/>
<dbReference type="Proteomes" id="UP000288216">
    <property type="component" value="Unassembled WGS sequence"/>
</dbReference>
<comment type="similarity">
    <text evidence="1">Belongs to the formin homology family.</text>
</comment>
<sequence length="132" mass="15313">LSDTKSTDRKLTLLHYIALVIKQKYSNIATFWSELHFIEKAAAVSLENVLLDVKEMGHNMELVKRESSMHEHNMVLKDFLSQNEGKLEKLQKDSRTAQATYNKAVEYFGENPKTTPPSVFFPVFVRFVKSYR</sequence>
<organism evidence="3 4">
    <name type="scientific">Scyliorhinus torazame</name>
    <name type="common">Cloudy catshark</name>
    <name type="synonym">Catulus torazame</name>
    <dbReference type="NCBI Taxonomy" id="75743"/>
    <lineage>
        <taxon>Eukaryota</taxon>
        <taxon>Metazoa</taxon>
        <taxon>Chordata</taxon>
        <taxon>Craniata</taxon>
        <taxon>Vertebrata</taxon>
        <taxon>Chondrichthyes</taxon>
        <taxon>Elasmobranchii</taxon>
        <taxon>Galeomorphii</taxon>
        <taxon>Galeoidea</taxon>
        <taxon>Carcharhiniformes</taxon>
        <taxon>Scyliorhinidae</taxon>
        <taxon>Scyliorhinus</taxon>
    </lineage>
</organism>
<dbReference type="EMBL" id="BFAA01025038">
    <property type="protein sequence ID" value="GCB80877.1"/>
    <property type="molecule type" value="Genomic_DNA"/>
</dbReference>
<dbReference type="PROSITE" id="PS51444">
    <property type="entry name" value="FH2"/>
    <property type="match status" value="1"/>
</dbReference>